<dbReference type="AlphaFoldDB" id="A0A848KV73"/>
<sequence length="165" mass="18938">MGQFSRAELEAEFQLFEDRANTAAVTHDWDQWADQFAIDAEYVEHAMGNFGGREEIRPWIKKTMSRFPGNHMTSFPSLWHVIDEDTARVICEIDNPLRDPGDGSVHSATNITILTYGGDGRWAKEEDIYNPMKFLESAKGWCLRARELGTITDEAATWFDRMGRF</sequence>
<reference evidence="2 3" key="1">
    <citation type="submission" date="2020-04" db="EMBL/GenBank/DDBJ databases">
        <title>Gordonia sp. nov. TBRC 11910.</title>
        <authorList>
            <person name="Suriyachadkun C."/>
        </authorList>
    </citation>
    <scope>NUCLEOTIDE SEQUENCE [LARGE SCALE GENOMIC DNA]</scope>
    <source>
        <strain evidence="2 3">TBRC 11910</strain>
    </source>
</reference>
<keyword evidence="3" id="KW-1185">Reference proteome</keyword>
<dbReference type="InterPro" id="IPR032710">
    <property type="entry name" value="NTF2-like_dom_sf"/>
</dbReference>
<evidence type="ECO:0000259" key="1">
    <source>
        <dbReference type="Pfam" id="PF13577"/>
    </source>
</evidence>
<accession>A0A848KV73</accession>
<name>A0A848KV73_9ACTN</name>
<gene>
    <name evidence="2" type="ORF">HH308_15230</name>
</gene>
<dbReference type="RefSeq" id="WP_170195076.1">
    <property type="nucleotide sequence ID" value="NZ_JABBNB010000015.1"/>
</dbReference>
<dbReference type="InterPro" id="IPR037401">
    <property type="entry name" value="SnoaL-like"/>
</dbReference>
<comment type="caution">
    <text evidence="2">The sequence shown here is derived from an EMBL/GenBank/DDBJ whole genome shotgun (WGS) entry which is preliminary data.</text>
</comment>
<dbReference type="SUPFAM" id="SSF54427">
    <property type="entry name" value="NTF2-like"/>
    <property type="match status" value="1"/>
</dbReference>
<dbReference type="Proteomes" id="UP000550729">
    <property type="component" value="Unassembled WGS sequence"/>
</dbReference>
<dbReference type="Gene3D" id="3.10.450.50">
    <property type="match status" value="1"/>
</dbReference>
<organism evidence="2 3">
    <name type="scientific">Gordonia asplenii</name>
    <dbReference type="NCBI Taxonomy" id="2725283"/>
    <lineage>
        <taxon>Bacteria</taxon>
        <taxon>Bacillati</taxon>
        <taxon>Actinomycetota</taxon>
        <taxon>Actinomycetes</taxon>
        <taxon>Mycobacteriales</taxon>
        <taxon>Gordoniaceae</taxon>
        <taxon>Gordonia</taxon>
    </lineage>
</organism>
<dbReference type="Pfam" id="PF13577">
    <property type="entry name" value="SnoaL_4"/>
    <property type="match status" value="1"/>
</dbReference>
<protein>
    <submittedName>
        <fullName evidence="2">SnoaL-like domain-containing protein</fullName>
    </submittedName>
</protein>
<feature type="domain" description="SnoaL-like" evidence="1">
    <location>
        <begin position="16"/>
        <end position="106"/>
    </location>
</feature>
<dbReference type="EMBL" id="JABBNB010000015">
    <property type="protein sequence ID" value="NMO02566.1"/>
    <property type="molecule type" value="Genomic_DNA"/>
</dbReference>
<evidence type="ECO:0000313" key="3">
    <source>
        <dbReference type="Proteomes" id="UP000550729"/>
    </source>
</evidence>
<evidence type="ECO:0000313" key="2">
    <source>
        <dbReference type="EMBL" id="NMO02566.1"/>
    </source>
</evidence>
<proteinExistence type="predicted"/>